<accession>C4KG97</accession>
<proteinExistence type="predicted"/>
<organism evidence="1 2">
    <name type="scientific">Saccharolobus islandicus (strain M.16.4 / Kamchatka #3)</name>
    <name type="common">Sulfolobus islandicus</name>
    <dbReference type="NCBI Taxonomy" id="426118"/>
    <lineage>
        <taxon>Archaea</taxon>
        <taxon>Thermoproteota</taxon>
        <taxon>Thermoprotei</taxon>
        <taxon>Sulfolobales</taxon>
        <taxon>Sulfolobaceae</taxon>
        <taxon>Saccharolobus</taxon>
    </lineage>
</organism>
<dbReference type="KEGG" id="sid:M164_1004"/>
<dbReference type="Proteomes" id="UP000001479">
    <property type="component" value="Chromosome"/>
</dbReference>
<dbReference type="EMBL" id="CP001402">
    <property type="protein sequence ID" value="ACR41611.1"/>
    <property type="molecule type" value="Genomic_DNA"/>
</dbReference>
<reference evidence="1 2" key="1">
    <citation type="journal article" date="2009" name="Proc. Natl. Acad. Sci. U.S.A.">
        <title>Biogeography of the Sulfolobus islandicus pan-genome.</title>
        <authorList>
            <person name="Reno M.L."/>
            <person name="Held N.L."/>
            <person name="Fields C.J."/>
            <person name="Burke P.V."/>
            <person name="Whitaker R.J."/>
        </authorList>
    </citation>
    <scope>NUCLEOTIDE SEQUENCE [LARGE SCALE GENOMIC DNA]</scope>
    <source>
        <strain evidence="2">M.16.4 / Kamchatka #3</strain>
    </source>
</reference>
<dbReference type="AlphaFoldDB" id="C4KG97"/>
<protein>
    <submittedName>
        <fullName evidence="1">Uncharacterized protein</fullName>
    </submittedName>
</protein>
<dbReference type="HOGENOM" id="CLU_3148138_0_0_2"/>
<evidence type="ECO:0000313" key="1">
    <source>
        <dbReference type="EMBL" id="ACR41611.1"/>
    </source>
</evidence>
<sequence>MIASGFISATTNSSQRLLANKEKPMNAGPEKASKHVLDFPISFLTIGT</sequence>
<evidence type="ECO:0000313" key="2">
    <source>
        <dbReference type="Proteomes" id="UP000001479"/>
    </source>
</evidence>
<name>C4KG97_SACI6</name>
<gene>
    <name evidence="1" type="ordered locus">M164_1004</name>
</gene>